<organism evidence="1 2">
    <name type="scientific">Rosa chinensis</name>
    <name type="common">China rose</name>
    <dbReference type="NCBI Taxonomy" id="74649"/>
    <lineage>
        <taxon>Eukaryota</taxon>
        <taxon>Viridiplantae</taxon>
        <taxon>Streptophyta</taxon>
        <taxon>Embryophyta</taxon>
        <taxon>Tracheophyta</taxon>
        <taxon>Spermatophyta</taxon>
        <taxon>Magnoliopsida</taxon>
        <taxon>eudicotyledons</taxon>
        <taxon>Gunneridae</taxon>
        <taxon>Pentapetalae</taxon>
        <taxon>rosids</taxon>
        <taxon>fabids</taxon>
        <taxon>Rosales</taxon>
        <taxon>Rosaceae</taxon>
        <taxon>Rosoideae</taxon>
        <taxon>Rosoideae incertae sedis</taxon>
        <taxon>Rosa</taxon>
    </lineage>
</organism>
<protein>
    <submittedName>
        <fullName evidence="1">Putative alpha-glucan, water dikinase</fullName>
        <ecNumber evidence="1">2.7.9.4</ecNumber>
    </submittedName>
</protein>
<proteinExistence type="predicted"/>
<keyword evidence="1" id="KW-0418">Kinase</keyword>
<dbReference type="OMA" id="FVIMDKE"/>
<accession>A0A2P6PGA7</accession>
<dbReference type="EMBL" id="PDCK01000045">
    <property type="protein sequence ID" value="PRQ20967.1"/>
    <property type="molecule type" value="Genomic_DNA"/>
</dbReference>
<dbReference type="PANTHER" id="PTHR46999:SF4">
    <property type="entry name" value="ALPHA-GLUCAN WATER DIKINASE 2"/>
    <property type="match status" value="1"/>
</dbReference>
<evidence type="ECO:0000313" key="1">
    <source>
        <dbReference type="EMBL" id="PRQ20967.1"/>
    </source>
</evidence>
<keyword evidence="1" id="KW-0808">Transferase</keyword>
<dbReference type="GO" id="GO:0050521">
    <property type="term" value="F:alpha-glucan, water dikinase activity"/>
    <property type="evidence" value="ECO:0007669"/>
    <property type="project" value="UniProtKB-EC"/>
</dbReference>
<keyword evidence="2" id="KW-1185">Reference proteome</keyword>
<dbReference type="AlphaFoldDB" id="A0A2P6PGA7"/>
<dbReference type="Gene3D" id="3.30.470.20">
    <property type="entry name" value="ATP-grasp fold, B domain"/>
    <property type="match status" value="1"/>
</dbReference>
<evidence type="ECO:0000313" key="2">
    <source>
        <dbReference type="Proteomes" id="UP000238479"/>
    </source>
</evidence>
<dbReference type="SUPFAM" id="SSF56059">
    <property type="entry name" value="Glutathione synthetase ATP-binding domain-like"/>
    <property type="match status" value="1"/>
</dbReference>
<gene>
    <name evidence="1" type="ORF">RchiOBHm_Chr7g0233931</name>
</gene>
<reference evidence="1 2" key="1">
    <citation type="journal article" date="2018" name="Nat. Genet.">
        <title>The Rosa genome provides new insights in the design of modern roses.</title>
        <authorList>
            <person name="Bendahmane M."/>
        </authorList>
    </citation>
    <scope>NUCLEOTIDE SEQUENCE [LARGE SCALE GENOMIC DNA]</scope>
    <source>
        <strain evidence="2">cv. Old Blush</strain>
    </source>
</reference>
<dbReference type="Gramene" id="PRQ20967">
    <property type="protein sequence ID" value="PRQ20967"/>
    <property type="gene ID" value="RchiOBHm_Chr7g0233931"/>
</dbReference>
<dbReference type="EC" id="2.7.9.4" evidence="1"/>
<dbReference type="PANTHER" id="PTHR46999">
    <property type="entry name" value="ALPHA-GLUCAN WATER DIKINASE 1, CHLOROPLASTIC-RELATED"/>
    <property type="match status" value="1"/>
</dbReference>
<name>A0A2P6PGA7_ROSCH</name>
<dbReference type="Proteomes" id="UP000238479">
    <property type="component" value="Chromosome 7"/>
</dbReference>
<sequence>MLRMWKDMQMLGFMTGFVIMDKEEKIVLDYTSDRMIIDRAFQVSLFSRIAELGKILEGLFGCPQDIGGAVKDGLIYVVQSRPQI</sequence>
<comment type="caution">
    <text evidence="1">The sequence shown here is derived from an EMBL/GenBank/DDBJ whole genome shotgun (WGS) entry which is preliminary data.</text>
</comment>
<dbReference type="STRING" id="74649.A0A2P6PGA7"/>